<keyword evidence="2" id="KW-1185">Reference proteome</keyword>
<reference evidence="1 2" key="1">
    <citation type="journal article" date="2014" name="Genome Announc.">
        <title>Draft Genome Sequences of Three Alkaliphilic Bacillus Strains, Bacillus wakoensis JCM 9140T, Bacillus akibai JCM 9157T, and Bacillus hemicellulosilyticus JCM 9152T.</title>
        <authorList>
            <person name="Yuki M."/>
            <person name="Oshima K."/>
            <person name="Suda W."/>
            <person name="Oshida Y."/>
            <person name="Kitamura K."/>
            <person name="Iida T."/>
            <person name="Hattori M."/>
            <person name="Ohkuma M."/>
        </authorList>
    </citation>
    <scope>NUCLEOTIDE SEQUENCE [LARGE SCALE GENOMIC DNA]</scope>
    <source>
        <strain evidence="1 2">JCM 9157</strain>
    </source>
</reference>
<dbReference type="AlphaFoldDB" id="W4QYL5"/>
<accession>W4QYL5</accession>
<evidence type="ECO:0000313" key="1">
    <source>
        <dbReference type="EMBL" id="GAE37176.1"/>
    </source>
</evidence>
<name>W4QYL5_HALA3</name>
<organism evidence="1 2">
    <name type="scientific">Halalkalibacter akibai (strain ATCC 43226 / DSM 21942 / CIP 109018 / JCM 9157 / 1139)</name>
    <name type="common">Bacillus akibai</name>
    <dbReference type="NCBI Taxonomy" id="1236973"/>
    <lineage>
        <taxon>Bacteria</taxon>
        <taxon>Bacillati</taxon>
        <taxon>Bacillota</taxon>
        <taxon>Bacilli</taxon>
        <taxon>Bacillales</taxon>
        <taxon>Bacillaceae</taxon>
        <taxon>Halalkalibacter</taxon>
    </lineage>
</organism>
<comment type="caution">
    <text evidence="1">The sequence shown here is derived from an EMBL/GenBank/DDBJ whole genome shotgun (WGS) entry which is preliminary data.</text>
</comment>
<protein>
    <submittedName>
        <fullName evidence="1">Uncharacterized protein</fullName>
    </submittedName>
</protein>
<dbReference type="STRING" id="1236973.JCM9157_4433"/>
<evidence type="ECO:0000313" key="2">
    <source>
        <dbReference type="Proteomes" id="UP000018896"/>
    </source>
</evidence>
<gene>
    <name evidence="1" type="ORF">JCM9157_4433</name>
</gene>
<proteinExistence type="predicted"/>
<dbReference type="EMBL" id="BAUV01000057">
    <property type="protein sequence ID" value="GAE37176.1"/>
    <property type="molecule type" value="Genomic_DNA"/>
</dbReference>
<dbReference type="Proteomes" id="UP000018896">
    <property type="component" value="Unassembled WGS sequence"/>
</dbReference>
<sequence length="68" mass="8013">MKLFFQSETEGTYLAMRTLEFYIDEMDMLKDLESVAFEVEHQKAYALLPKFKLIDSKSVDVLEEMLRG</sequence>
<dbReference type="eggNOG" id="ENOG5030EMA">
    <property type="taxonomic scope" value="Bacteria"/>
</dbReference>